<evidence type="ECO:0000313" key="3">
    <source>
        <dbReference type="Proteomes" id="UP000746747"/>
    </source>
</evidence>
<keyword evidence="1" id="KW-0472">Membrane</keyword>
<keyword evidence="1" id="KW-1133">Transmembrane helix</keyword>
<sequence>MFDTEKRTEKLLGADPSMHFPEGLVFLWKNIRKKDDDDDDGNDVRSLGRGRDGSFTRYSSRIIIVQQRFSSYCCSSSSITVSIWGAWLDGLMLIALNWLPLSPIFITLLGPIPRSAGSRERRLCCNILLALKRGPVVTAVQSKNSPSLLIPPTASIVHSRLAVGQREHLSKTTKCHDTTGENA</sequence>
<proteinExistence type="predicted"/>
<dbReference type="OrthoDB" id="10603607at2759"/>
<keyword evidence="3" id="KW-1185">Reference proteome</keyword>
<evidence type="ECO:0000256" key="1">
    <source>
        <dbReference type="SAM" id="Phobius"/>
    </source>
</evidence>
<name>A0A8J2Q693_9BILA</name>
<dbReference type="AlphaFoldDB" id="A0A8J2Q693"/>
<reference evidence="2" key="1">
    <citation type="submission" date="2021-09" db="EMBL/GenBank/DDBJ databases">
        <authorList>
            <consortium name="Pathogen Informatics"/>
        </authorList>
    </citation>
    <scope>NUCLEOTIDE SEQUENCE</scope>
</reference>
<keyword evidence="1" id="KW-0812">Transmembrane</keyword>
<accession>A0A8J2Q693</accession>
<organism evidence="2 3">
    <name type="scientific">Cercopithifilaria johnstoni</name>
    <dbReference type="NCBI Taxonomy" id="2874296"/>
    <lineage>
        <taxon>Eukaryota</taxon>
        <taxon>Metazoa</taxon>
        <taxon>Ecdysozoa</taxon>
        <taxon>Nematoda</taxon>
        <taxon>Chromadorea</taxon>
        <taxon>Rhabditida</taxon>
        <taxon>Spirurina</taxon>
        <taxon>Spiruromorpha</taxon>
        <taxon>Filarioidea</taxon>
        <taxon>Onchocercidae</taxon>
        <taxon>Cercopithifilaria</taxon>
    </lineage>
</organism>
<feature type="transmembrane region" description="Helical" evidence="1">
    <location>
        <begin position="69"/>
        <end position="87"/>
    </location>
</feature>
<comment type="caution">
    <text evidence="2">The sequence shown here is derived from an EMBL/GenBank/DDBJ whole genome shotgun (WGS) entry which is preliminary data.</text>
</comment>
<protein>
    <submittedName>
        <fullName evidence="2">Uncharacterized protein</fullName>
    </submittedName>
</protein>
<evidence type="ECO:0000313" key="2">
    <source>
        <dbReference type="EMBL" id="CAG9533750.1"/>
    </source>
</evidence>
<dbReference type="EMBL" id="CAKAEH010001264">
    <property type="protein sequence ID" value="CAG9533750.1"/>
    <property type="molecule type" value="Genomic_DNA"/>
</dbReference>
<gene>
    <name evidence="2" type="ORF">CJOHNSTONI_LOCUS3950</name>
</gene>
<feature type="transmembrane region" description="Helical" evidence="1">
    <location>
        <begin position="93"/>
        <end position="112"/>
    </location>
</feature>
<dbReference type="Proteomes" id="UP000746747">
    <property type="component" value="Unassembled WGS sequence"/>
</dbReference>